<evidence type="ECO:0000313" key="2">
    <source>
        <dbReference type="EMBL" id="KER30154.1"/>
    </source>
</evidence>
<proteinExistence type="predicted"/>
<dbReference type="RefSeq" id="XP_009166156.1">
    <property type="nucleotide sequence ID" value="XM_009167892.1"/>
</dbReference>
<dbReference type="PANTHER" id="PTHR33053">
    <property type="entry name" value="PROTEIN, PUTATIVE-RELATED"/>
    <property type="match status" value="1"/>
</dbReference>
<reference evidence="2 3" key="1">
    <citation type="submission" date="2013-11" db="EMBL/GenBank/DDBJ databases">
        <title>Opisthorchis viverrini - life in the bile duct.</title>
        <authorList>
            <person name="Young N.D."/>
            <person name="Nagarajan N."/>
            <person name="Lin S.J."/>
            <person name="Korhonen P.K."/>
            <person name="Jex A.R."/>
            <person name="Hall R.S."/>
            <person name="Safavi-Hemami H."/>
            <person name="Kaewkong W."/>
            <person name="Bertrand D."/>
            <person name="Gao S."/>
            <person name="Seet Q."/>
            <person name="Wongkham S."/>
            <person name="Teh B.T."/>
            <person name="Wongkham C."/>
            <person name="Intapan P.M."/>
            <person name="Maleewong W."/>
            <person name="Yang X."/>
            <person name="Hu M."/>
            <person name="Wang Z."/>
            <person name="Hofmann A."/>
            <person name="Sternberg P.W."/>
            <person name="Tan P."/>
            <person name="Wang J."/>
            <person name="Gasser R.B."/>
        </authorList>
    </citation>
    <scope>NUCLEOTIDE SEQUENCE [LARGE SCALE GENOMIC DNA]</scope>
</reference>
<organism evidence="2 3">
    <name type="scientific">Opisthorchis viverrini</name>
    <name type="common">Southeast Asian liver fluke</name>
    <dbReference type="NCBI Taxonomy" id="6198"/>
    <lineage>
        <taxon>Eukaryota</taxon>
        <taxon>Metazoa</taxon>
        <taxon>Spiralia</taxon>
        <taxon>Lophotrochozoa</taxon>
        <taxon>Platyhelminthes</taxon>
        <taxon>Trematoda</taxon>
        <taxon>Digenea</taxon>
        <taxon>Opisthorchiida</taxon>
        <taxon>Opisthorchiata</taxon>
        <taxon>Opisthorchiidae</taxon>
        <taxon>Opisthorchis</taxon>
    </lineage>
</organism>
<dbReference type="KEGG" id="ovi:T265_13242"/>
<accession>A0A075AHM7</accession>
<dbReference type="STRING" id="6198.A0A075AHM7"/>
<dbReference type="OrthoDB" id="10036512at2759"/>
<protein>
    <submittedName>
        <fullName evidence="2">Uncharacterized protein</fullName>
    </submittedName>
</protein>
<name>A0A075AHM7_OPIVI</name>
<keyword evidence="3" id="KW-1185">Reference proteome</keyword>
<sequence length="344" mass="39199">MPAIFPQQRKLRCPPQNRPQSIPTQHHVGRNLEGAVISFWKQHYQTPRALSTVEDVRYVLAHLPVPFNYKRMLLFALLRHYPDLPKDPRTLLFTQRTTTSGAIAEVVRKACLTAEKRSKLRQLSVVLNIDSVSLHGWSRKHTWPILTTASELAKTRPFVVSIFWGVPKPIDVKALLQDTIRKLQLVLDSGLLLQMYVCLFSCHAAFAANQLDRLSSKSENILVITDLIGADFRSNSNARHHTGVSPFEWLPSDTISSFPLGYMHMVCLGLAKKLLKFRVIDQVHCSYRLLQALGSEINRCISSVHSQTPNEFQHHCCPLVDSGLWKVTEFRQFYSTQGPLYLHV</sequence>
<evidence type="ECO:0000313" key="3">
    <source>
        <dbReference type="Proteomes" id="UP000054324"/>
    </source>
</evidence>
<dbReference type="GeneID" id="20327409"/>
<dbReference type="PANTHER" id="PTHR33053:SF9">
    <property type="entry name" value="AGAP000105-PA"/>
    <property type="match status" value="1"/>
</dbReference>
<gene>
    <name evidence="2" type="ORF">T265_13242</name>
</gene>
<feature type="region of interest" description="Disordered" evidence="1">
    <location>
        <begin position="1"/>
        <end position="25"/>
    </location>
</feature>
<dbReference type="EMBL" id="KL596666">
    <property type="protein sequence ID" value="KER30154.1"/>
    <property type="molecule type" value="Genomic_DNA"/>
</dbReference>
<evidence type="ECO:0000256" key="1">
    <source>
        <dbReference type="SAM" id="MobiDB-lite"/>
    </source>
</evidence>
<dbReference type="AlphaFoldDB" id="A0A075AHM7"/>
<dbReference type="Proteomes" id="UP000054324">
    <property type="component" value="Unassembled WGS sequence"/>
</dbReference>
<dbReference type="CTD" id="20327409"/>